<accession>A0A645GKW6</accession>
<comment type="caution">
    <text evidence="1">The sequence shown here is derived from an EMBL/GenBank/DDBJ whole genome shotgun (WGS) entry which is preliminary data.</text>
</comment>
<dbReference type="Pfam" id="PF16819">
    <property type="entry name" value="DUF5074"/>
    <property type="match status" value="1"/>
</dbReference>
<evidence type="ECO:0000313" key="1">
    <source>
        <dbReference type="EMBL" id="MPN27365.1"/>
    </source>
</evidence>
<proteinExistence type="predicted"/>
<protein>
    <submittedName>
        <fullName evidence="1">Uncharacterized protein</fullName>
    </submittedName>
</protein>
<dbReference type="AlphaFoldDB" id="A0A645GKW6"/>
<organism evidence="1">
    <name type="scientific">bioreactor metagenome</name>
    <dbReference type="NCBI Taxonomy" id="1076179"/>
    <lineage>
        <taxon>unclassified sequences</taxon>
        <taxon>metagenomes</taxon>
        <taxon>ecological metagenomes</taxon>
    </lineage>
</organism>
<dbReference type="InterPro" id="IPR031815">
    <property type="entry name" value="DUF5074"/>
</dbReference>
<gene>
    <name evidence="1" type="ORF">SDC9_174796</name>
</gene>
<name>A0A645GKW6_9ZZZZ</name>
<dbReference type="InterPro" id="IPR011044">
    <property type="entry name" value="Quino_amine_DH_bsu"/>
</dbReference>
<sequence>MQKKAAYNQELSALSWPTHVAVIGDDAYIRDNKGVSKFNMVTKELLFVEGSKGAAKNRMAVIGNKVFVPAGKNLYVIKDGAIIETMAMSGTISGVIKSSDNNIYVSCTTNPATIIKIKASDHSVLQTNTIAEAKVGAGWGASPGISAKGDTLYFSNASTKIYRHIFSKGQTEYMTDVKEHVQNAGIVYNNLAVHPVSGEVYFNTIKGYGLDYLINSISVFNFGKQAPVLKAEYKNLTQFPAGIFFTYDF</sequence>
<reference evidence="1" key="1">
    <citation type="submission" date="2019-08" db="EMBL/GenBank/DDBJ databases">
        <authorList>
            <person name="Kucharzyk K."/>
            <person name="Murdoch R.W."/>
            <person name="Higgins S."/>
            <person name="Loffler F."/>
        </authorList>
    </citation>
    <scope>NUCLEOTIDE SEQUENCE</scope>
</reference>
<dbReference type="EMBL" id="VSSQ01077223">
    <property type="protein sequence ID" value="MPN27365.1"/>
    <property type="molecule type" value="Genomic_DNA"/>
</dbReference>
<dbReference type="SUPFAM" id="SSF50969">
    <property type="entry name" value="YVTN repeat-like/Quinoprotein amine dehydrogenase"/>
    <property type="match status" value="1"/>
</dbReference>